<dbReference type="AlphaFoldDB" id="A0A0S2K089"/>
<dbReference type="GO" id="GO:0016787">
    <property type="term" value="F:hydrolase activity"/>
    <property type="evidence" value="ECO:0007669"/>
    <property type="project" value="UniProtKB-ARBA"/>
</dbReference>
<sequence length="395" mass="44741">MIKTLFYCVLLLIAIPSIAKQQTVILISLDGFRWDYIEKHNAQNIKRIADSGVRATKMWPVYPSKTFPNHISIITGLLPVNHGIIDNKFCDKQRGDCYKMGKGQGDSTWLNGIPLWNLAKMQGLKSAAYFWPESDARFNGMTPDYYYHYSKHSDYLTRIDQMVEWLKLPKEQRPSFVAGYFSLVDSMGHDFGPDSKEVYDAVQKMDKLIGQFDERLKKLSHDVNLVLVADHGMSALKKDKTISINSLNIPKAWTVKNTGPRVLIYSGDSSIEDVNRAKQKLRLIANNRYSVLDDTTLKQRHYHGTPRIPDIILETKAPSVFSFDGELDYKGTHGFANTDDMAAMFVATGPAFKKGYEIAEMSNLEIYPTIAKILGLELIRNVDSDGETLLKALNE</sequence>
<dbReference type="RefSeq" id="WP_058029609.1">
    <property type="nucleotide sequence ID" value="NZ_CP013187.1"/>
</dbReference>
<dbReference type="STRING" id="161398.PP2015_1405"/>
<dbReference type="Gene3D" id="3.30.1360.180">
    <property type="match status" value="1"/>
</dbReference>
<dbReference type="InterPro" id="IPR017850">
    <property type="entry name" value="Alkaline_phosphatase_core_sf"/>
</dbReference>
<dbReference type="Pfam" id="PF01663">
    <property type="entry name" value="Phosphodiest"/>
    <property type="match status" value="1"/>
</dbReference>
<reference evidence="1 2" key="1">
    <citation type="submission" date="2015-11" db="EMBL/GenBank/DDBJ databases">
        <authorList>
            <person name="Zhang Y."/>
            <person name="Guo Z."/>
        </authorList>
    </citation>
    <scope>NUCLEOTIDE SEQUENCE [LARGE SCALE GENOMIC DNA]</scope>
    <source>
        <strain evidence="1 2">KCTC 12086</strain>
    </source>
</reference>
<dbReference type="EMBL" id="CP013187">
    <property type="protein sequence ID" value="ALO41911.1"/>
    <property type="molecule type" value="Genomic_DNA"/>
</dbReference>
<dbReference type="Gene3D" id="3.40.720.10">
    <property type="entry name" value="Alkaline Phosphatase, subunit A"/>
    <property type="match status" value="1"/>
</dbReference>
<dbReference type="InterPro" id="IPR002591">
    <property type="entry name" value="Phosphodiest/P_Trfase"/>
</dbReference>
<dbReference type="CDD" id="cd16018">
    <property type="entry name" value="Enpp"/>
    <property type="match status" value="1"/>
</dbReference>
<keyword evidence="2" id="KW-1185">Reference proteome</keyword>
<dbReference type="PANTHER" id="PTHR10151:SF120">
    <property type="entry name" value="BIS(5'-ADENOSYL)-TRIPHOSPHATASE"/>
    <property type="match status" value="1"/>
</dbReference>
<protein>
    <submittedName>
        <fullName evidence="1">Putative type I phosphodiesterase/nucleotide pyrophosphatase protein</fullName>
    </submittedName>
</protein>
<proteinExistence type="predicted"/>
<accession>A0A0S2K089</accession>
<evidence type="ECO:0000313" key="2">
    <source>
        <dbReference type="Proteomes" id="UP000061457"/>
    </source>
</evidence>
<dbReference type="PANTHER" id="PTHR10151">
    <property type="entry name" value="ECTONUCLEOTIDE PYROPHOSPHATASE/PHOSPHODIESTERASE"/>
    <property type="match status" value="1"/>
</dbReference>
<dbReference type="OrthoDB" id="20837at2"/>
<dbReference type="Proteomes" id="UP000061457">
    <property type="component" value="Chromosome I"/>
</dbReference>
<evidence type="ECO:0000313" key="1">
    <source>
        <dbReference type="EMBL" id="ALO41911.1"/>
    </source>
</evidence>
<dbReference type="KEGG" id="pphe:PP2015_1405"/>
<dbReference type="PATRIC" id="fig|161398.10.peg.1431"/>
<gene>
    <name evidence="1" type="ORF">PP2015_1405</name>
</gene>
<name>A0A0S2K089_9GAMM</name>
<dbReference type="SUPFAM" id="SSF53649">
    <property type="entry name" value="Alkaline phosphatase-like"/>
    <property type="match status" value="1"/>
</dbReference>
<organism evidence="1 2">
    <name type="scientific">Pseudoalteromonas phenolica</name>
    <dbReference type="NCBI Taxonomy" id="161398"/>
    <lineage>
        <taxon>Bacteria</taxon>
        <taxon>Pseudomonadati</taxon>
        <taxon>Pseudomonadota</taxon>
        <taxon>Gammaproteobacteria</taxon>
        <taxon>Alteromonadales</taxon>
        <taxon>Pseudoalteromonadaceae</taxon>
        <taxon>Pseudoalteromonas</taxon>
    </lineage>
</organism>